<evidence type="ECO:0000313" key="1">
    <source>
        <dbReference type="EMBL" id="CAG2229963.1"/>
    </source>
</evidence>
<sequence length="165" mass="18861">MEKDHQMIIDISITVYPLPTCEITYQKVSSPINITLTNIHEGPNGLHNVRLHHIFDMNSGNCSGHVNLTCKVGSKDYILMEERMDFCRDLKTLIKETKLKIHCVFSQKGKTKTKQISLSEHDDKKSETEKDAIEKRVLFVTACDREETDAVTDSDIMLCQFDKSV</sequence>
<organism evidence="1 2">
    <name type="scientific">Mytilus edulis</name>
    <name type="common">Blue mussel</name>
    <dbReference type="NCBI Taxonomy" id="6550"/>
    <lineage>
        <taxon>Eukaryota</taxon>
        <taxon>Metazoa</taxon>
        <taxon>Spiralia</taxon>
        <taxon>Lophotrochozoa</taxon>
        <taxon>Mollusca</taxon>
        <taxon>Bivalvia</taxon>
        <taxon>Autobranchia</taxon>
        <taxon>Pteriomorphia</taxon>
        <taxon>Mytilida</taxon>
        <taxon>Mytiloidea</taxon>
        <taxon>Mytilidae</taxon>
        <taxon>Mytilinae</taxon>
        <taxon>Mytilus</taxon>
    </lineage>
</organism>
<gene>
    <name evidence="1" type="ORF">MEDL_42810</name>
</gene>
<protein>
    <submittedName>
        <fullName evidence="1">Uncharacterized protein</fullName>
    </submittedName>
</protein>
<evidence type="ECO:0000313" key="2">
    <source>
        <dbReference type="Proteomes" id="UP000683360"/>
    </source>
</evidence>
<dbReference type="EMBL" id="CAJPWZ010002041">
    <property type="protein sequence ID" value="CAG2229963.1"/>
    <property type="molecule type" value="Genomic_DNA"/>
</dbReference>
<keyword evidence="2" id="KW-1185">Reference proteome</keyword>
<reference evidence="1" key="1">
    <citation type="submission" date="2021-03" db="EMBL/GenBank/DDBJ databases">
        <authorList>
            <person name="Bekaert M."/>
        </authorList>
    </citation>
    <scope>NUCLEOTIDE SEQUENCE</scope>
</reference>
<proteinExistence type="predicted"/>
<dbReference type="Proteomes" id="UP000683360">
    <property type="component" value="Unassembled WGS sequence"/>
</dbReference>
<comment type="caution">
    <text evidence="1">The sequence shown here is derived from an EMBL/GenBank/DDBJ whole genome shotgun (WGS) entry which is preliminary data.</text>
</comment>
<accession>A0A8S3TM13</accession>
<name>A0A8S3TM13_MYTED</name>
<dbReference type="AlphaFoldDB" id="A0A8S3TM13"/>